<name>A0A850R694_9LACO</name>
<dbReference type="EMBL" id="JABZEC010000002">
    <property type="protein sequence ID" value="NVY96065.1"/>
    <property type="molecule type" value="Genomic_DNA"/>
</dbReference>
<proteinExistence type="predicted"/>
<reference evidence="1 2" key="1">
    <citation type="submission" date="2020-06" db="EMBL/GenBank/DDBJ databases">
        <authorList>
            <person name="Kang J."/>
        </authorList>
    </citation>
    <scope>NUCLEOTIDE SEQUENCE [LARGE SCALE GENOMIC DNA]</scope>
    <source>
        <strain evidence="1 2">DCY120</strain>
    </source>
</reference>
<gene>
    <name evidence="1" type="ORF">HU830_02530</name>
</gene>
<evidence type="ECO:0000313" key="2">
    <source>
        <dbReference type="Proteomes" id="UP000563523"/>
    </source>
</evidence>
<sequence>MVYATAAAEPTWQTLKSKTVIKVDGEQVPFYLYKIDLVLAALSPDETLKNNCDSRLSIKLRKPRAR</sequence>
<dbReference type="AlphaFoldDB" id="A0A850R694"/>
<comment type="caution">
    <text evidence="1">The sequence shown here is derived from an EMBL/GenBank/DDBJ whole genome shotgun (WGS) entry which is preliminary data.</text>
</comment>
<protein>
    <submittedName>
        <fullName evidence="1">Uncharacterized protein</fullName>
    </submittedName>
</protein>
<keyword evidence="2" id="KW-1185">Reference proteome</keyword>
<evidence type="ECO:0000313" key="1">
    <source>
        <dbReference type="EMBL" id="NVY96065.1"/>
    </source>
</evidence>
<organism evidence="1 2">
    <name type="scientific">Bombilactobacillus apium</name>
    <dbReference type="NCBI Taxonomy" id="2675299"/>
    <lineage>
        <taxon>Bacteria</taxon>
        <taxon>Bacillati</taxon>
        <taxon>Bacillota</taxon>
        <taxon>Bacilli</taxon>
        <taxon>Lactobacillales</taxon>
        <taxon>Lactobacillaceae</taxon>
        <taxon>Bombilactobacillus</taxon>
    </lineage>
</organism>
<accession>A0A850R694</accession>
<dbReference type="Proteomes" id="UP000563523">
    <property type="component" value="Unassembled WGS sequence"/>
</dbReference>